<keyword evidence="4 14" id="KW-0732">Signal</keyword>
<dbReference type="GeneTree" id="ENSGT00940000160470"/>
<evidence type="ECO:0000256" key="9">
    <source>
        <dbReference type="ARBA" id="ARBA00023157"/>
    </source>
</evidence>
<reference evidence="17" key="1">
    <citation type="submission" date="2015-11" db="EMBL/GenBank/DDBJ databases">
        <authorList>
            <consortium name="International Coturnix japonica Genome Analysis Consortium"/>
            <person name="Warren W."/>
            <person name="Burt D.W."/>
            <person name="Antin P.B."/>
            <person name="Lanford R."/>
            <person name="Gros J."/>
            <person name="Wilson R.K."/>
        </authorList>
    </citation>
    <scope>NUCLEOTIDE SEQUENCE [LARGE SCALE GENOMIC DNA]</scope>
</reference>
<evidence type="ECO:0000256" key="2">
    <source>
        <dbReference type="ARBA" id="ARBA00022525"/>
    </source>
</evidence>
<evidence type="ECO:0000256" key="7">
    <source>
        <dbReference type="ARBA" id="ARBA00022889"/>
    </source>
</evidence>
<evidence type="ECO:0000256" key="5">
    <source>
        <dbReference type="ARBA" id="ARBA00022737"/>
    </source>
</evidence>
<evidence type="ECO:0000256" key="1">
    <source>
        <dbReference type="ARBA" id="ARBA00004302"/>
    </source>
</evidence>
<feature type="signal peptide" evidence="14">
    <location>
        <begin position="1"/>
        <end position="19"/>
    </location>
</feature>
<dbReference type="PANTHER" id="PTHR10574:SF313">
    <property type="entry name" value="LAMININ SUBUNIT GAMMA-2"/>
    <property type="match status" value="1"/>
</dbReference>
<dbReference type="PROSITE" id="PS51115">
    <property type="entry name" value="LAMININ_IVA"/>
    <property type="match status" value="1"/>
</dbReference>
<evidence type="ECO:0000256" key="11">
    <source>
        <dbReference type="ARBA" id="ARBA00023292"/>
    </source>
</evidence>
<evidence type="ECO:0000256" key="14">
    <source>
        <dbReference type="SAM" id="SignalP"/>
    </source>
</evidence>
<evidence type="ECO:0000313" key="18">
    <source>
        <dbReference type="Proteomes" id="UP000694412"/>
    </source>
</evidence>
<dbReference type="PRINTS" id="PR00011">
    <property type="entry name" value="EGFLAMININ"/>
</dbReference>
<feature type="disulfide bond" evidence="12">
    <location>
        <begin position="82"/>
        <end position="94"/>
    </location>
</feature>
<feature type="domain" description="Laminin EGF-like" evidence="15">
    <location>
        <begin position="507"/>
        <end position="562"/>
    </location>
</feature>
<dbReference type="PROSITE" id="PS50027">
    <property type="entry name" value="EGF_LAM_2"/>
    <property type="match status" value="3"/>
</dbReference>
<accession>A0A8C2UE08</accession>
<dbReference type="Proteomes" id="UP000694412">
    <property type="component" value="Chromosome 8"/>
</dbReference>
<dbReference type="SMART" id="SM00181">
    <property type="entry name" value="EGF"/>
    <property type="match status" value="4"/>
</dbReference>
<keyword evidence="8 13" id="KW-0175">Coiled coil</keyword>
<feature type="coiled-coil region" evidence="13">
    <location>
        <begin position="601"/>
        <end position="692"/>
    </location>
</feature>
<dbReference type="SMART" id="SM00281">
    <property type="entry name" value="LamB"/>
    <property type="match status" value="1"/>
</dbReference>
<proteinExistence type="predicted"/>
<dbReference type="FunFam" id="2.10.25.10:FF:000090">
    <property type="entry name" value="laminin subunit alpha"/>
    <property type="match status" value="1"/>
</dbReference>
<dbReference type="SMART" id="SM00180">
    <property type="entry name" value="EGF_Lam"/>
    <property type="match status" value="6"/>
</dbReference>
<evidence type="ECO:0000256" key="3">
    <source>
        <dbReference type="ARBA" id="ARBA00022530"/>
    </source>
</evidence>
<dbReference type="FunFam" id="2.10.25.10:FF:000067">
    <property type="entry name" value="Laminin subunit gamma 1"/>
    <property type="match status" value="1"/>
</dbReference>
<protein>
    <submittedName>
        <fullName evidence="17">Laminin subunit gamma 2</fullName>
    </submittedName>
</protein>
<dbReference type="FunFam" id="2.10.25.10:FF:000533">
    <property type="entry name" value="Laminin subunit gamma 2"/>
    <property type="match status" value="1"/>
</dbReference>
<keyword evidence="7" id="KW-0130">Cell adhesion</keyword>
<dbReference type="CDD" id="cd00055">
    <property type="entry name" value="EGF_Lam"/>
    <property type="match status" value="7"/>
</dbReference>
<comment type="caution">
    <text evidence="12">Lacks conserved residue(s) required for the propagation of feature annotation.</text>
</comment>
<keyword evidence="10" id="KW-0325">Glycoprotein</keyword>
<feature type="disulfide bond" evidence="12">
    <location>
        <begin position="152"/>
        <end position="161"/>
    </location>
</feature>
<dbReference type="GO" id="GO:0007155">
    <property type="term" value="P:cell adhesion"/>
    <property type="evidence" value="ECO:0007669"/>
    <property type="project" value="UniProtKB-KW"/>
</dbReference>
<dbReference type="GO" id="GO:0009887">
    <property type="term" value="P:animal organ morphogenesis"/>
    <property type="evidence" value="ECO:0007669"/>
    <property type="project" value="TreeGrafter"/>
</dbReference>
<evidence type="ECO:0000313" key="17">
    <source>
        <dbReference type="Ensembl" id="ENSCJPP00005027505.1"/>
    </source>
</evidence>
<dbReference type="FunFam" id="2.10.25.10:FF:000174">
    <property type="entry name" value="Laminin subunit gamma-1"/>
    <property type="match status" value="1"/>
</dbReference>
<dbReference type="AlphaFoldDB" id="A0A8C2UE08"/>
<evidence type="ECO:0000256" key="4">
    <source>
        <dbReference type="ARBA" id="ARBA00022729"/>
    </source>
</evidence>
<feature type="domain" description="Laminin IV type A" evidence="16">
    <location>
        <begin position="208"/>
        <end position="376"/>
    </location>
</feature>
<reference evidence="17" key="3">
    <citation type="submission" date="2025-09" db="UniProtKB">
        <authorList>
            <consortium name="Ensembl"/>
        </authorList>
    </citation>
    <scope>IDENTIFICATION</scope>
</reference>
<keyword evidence="5" id="KW-0677">Repeat</keyword>
<evidence type="ECO:0000256" key="12">
    <source>
        <dbReference type="PROSITE-ProRule" id="PRU00460"/>
    </source>
</evidence>
<dbReference type="GO" id="GO:0009888">
    <property type="term" value="P:tissue development"/>
    <property type="evidence" value="ECO:0007669"/>
    <property type="project" value="TreeGrafter"/>
</dbReference>
<dbReference type="Ensembl" id="ENSCJPT00005037164.1">
    <property type="protein sequence ID" value="ENSCJPP00005027505.1"/>
    <property type="gene ID" value="ENSCJPG00005021314.1"/>
</dbReference>
<evidence type="ECO:0000256" key="13">
    <source>
        <dbReference type="SAM" id="Coils"/>
    </source>
</evidence>
<sequence length="1129" mass="123216">MAACWLLTLAVSLLPAALSTNGGEACDCNGMSRQCVFDWQLLMETGNGYRCLGCMGNTAGVHCERCKDGYYRQWDGDCCLPCHCHPHGSLSTQCDGNGRCSCKPGVMGEKCDRCQPGFHSLSEAGCQRYGQSQLCACDPAGTADCISGRCICKVGVTGERCDRCKQNFYNLDARNLAGCSPCFCYGHSSSCVSAENYSVHKITSTFQQGPEGWTGVHEDGSPAELEWSPRHQDVFIAARRWEALYFVAPAKFLGNQQLSYGQTLSFDYRLDRGGRLPSPHDVILEGGGLRVTAPFLPSGKVLPCGVSETYTFRLDEHPSSKWSPRLNYFEYRRLLGNLTALWIRATFGEYSTGYIDNITLVSAQPTAGVLAPWVEQCQCPDGYQGQFCERCAAGYRRDAPHMGPFSICVPCNCHGGGICDPDTGECYSGDENVGNIISCPFGSYRDPRPPHSCRACPCGHGQSCSVLPGREEVVCDHCPPGAAGPSCEFCADGYFGDPAASQPCQLCQCNGNVEPNAVGNCDRRTGECLKCIYNTAGFHCERCKDGFFGNPLAPNPADKCRACSCNSVGAEPLKCRNDGSCICKPGFGGPNCEQSECPACYSQVKAQVDLYLQQLQEMELLSSEVKNGGGAVGQELERKMQLAEETLQAILREALSLFAVSAVLRSTCQSRLDDAKAAVERLMSLGRQYERQAQDVRRLLETARLDLSRSGASLSRAVRQCVCMHHATNPELRESMEKARTSCESFVPVGSGHHLSFTVPSLLPIPQLSPPQFWTGTGGYPIPHFPVSSRVTLGLQSSVPIFVFQGEASQLKQDAAGLLSTVDMYMAQYRQLQSHMGRWEEEIKKLLQRGEGERAMLTQLLSRANLARSTALQAVSAGNATFYEVEQILKSLRGFNLQADDKRREAEDAMRRLQVISSMVTSAKEKTDRAEAILGNAAAESKAASSTAGEAKEITFGIQKEITRLRLEANKTADGVLMLEKAVAALQHEAKEVDGEFQSKVSEAEADAAMIQETTKEAQDVHTKAGQTGVMVQETLGVLEELLRLMNQPGAVDEEGLKQLELNFSKAKTKTNQLKEQMSELEQRAMLQKGRVQKLDSSIDEILADIRNLEDIQRSLPPGCYNTKAIELP</sequence>
<feature type="disulfide bond" evidence="12">
    <location>
        <begin position="102"/>
        <end position="111"/>
    </location>
</feature>
<keyword evidence="3" id="KW-0272">Extracellular matrix</keyword>
<evidence type="ECO:0000259" key="16">
    <source>
        <dbReference type="PROSITE" id="PS51115"/>
    </source>
</evidence>
<dbReference type="GO" id="GO:0005604">
    <property type="term" value="C:basement membrane"/>
    <property type="evidence" value="ECO:0007669"/>
    <property type="project" value="UniProtKB-SubCell"/>
</dbReference>
<feature type="domain" description="Laminin EGF-like" evidence="15">
    <location>
        <begin position="82"/>
        <end position="128"/>
    </location>
</feature>
<feature type="disulfide bond" evidence="12">
    <location>
        <begin position="531"/>
        <end position="540"/>
    </location>
</feature>
<dbReference type="SUPFAM" id="SSF57196">
    <property type="entry name" value="EGF/Laminin"/>
    <property type="match status" value="6"/>
</dbReference>
<evidence type="ECO:0000256" key="10">
    <source>
        <dbReference type="ARBA" id="ARBA00023180"/>
    </source>
</evidence>
<keyword evidence="9 12" id="KW-1015">Disulfide bond</keyword>
<dbReference type="InterPro" id="IPR000742">
    <property type="entry name" value="EGF"/>
</dbReference>
<feature type="coiled-coil region" evidence="13">
    <location>
        <begin position="1057"/>
        <end position="1112"/>
    </location>
</feature>
<keyword evidence="2" id="KW-0964">Secreted</keyword>
<evidence type="ECO:0000256" key="8">
    <source>
        <dbReference type="ARBA" id="ARBA00023054"/>
    </source>
</evidence>
<dbReference type="PANTHER" id="PTHR10574">
    <property type="entry name" value="NETRIN/LAMININ-RELATED"/>
    <property type="match status" value="1"/>
</dbReference>
<evidence type="ECO:0000259" key="15">
    <source>
        <dbReference type="PROSITE" id="PS50027"/>
    </source>
</evidence>
<dbReference type="InterPro" id="IPR000034">
    <property type="entry name" value="Laminin_IV"/>
</dbReference>
<dbReference type="Gene3D" id="2.10.25.10">
    <property type="entry name" value="Laminin"/>
    <property type="match status" value="6"/>
</dbReference>
<evidence type="ECO:0000256" key="6">
    <source>
        <dbReference type="ARBA" id="ARBA00022869"/>
    </source>
</evidence>
<feature type="domain" description="Laminin EGF-like" evidence="15">
    <location>
        <begin position="135"/>
        <end position="181"/>
    </location>
</feature>
<gene>
    <name evidence="17" type="primary">LAMC2</name>
</gene>
<reference evidence="17" key="2">
    <citation type="submission" date="2025-08" db="UniProtKB">
        <authorList>
            <consortium name="Ensembl"/>
        </authorList>
    </citation>
    <scope>IDENTIFICATION</scope>
</reference>
<keyword evidence="11 12" id="KW-0424">Laminin EGF-like domain</keyword>
<dbReference type="PROSITE" id="PS01248">
    <property type="entry name" value="EGF_LAM_1"/>
    <property type="match status" value="3"/>
</dbReference>
<keyword evidence="18" id="KW-1185">Reference proteome</keyword>
<dbReference type="InterPro" id="IPR050440">
    <property type="entry name" value="Laminin/Netrin_ECM"/>
</dbReference>
<dbReference type="InterPro" id="IPR002049">
    <property type="entry name" value="LE_dom"/>
</dbReference>
<comment type="subcellular location">
    <subcellularLocation>
        <location evidence="1">Secreted</location>
        <location evidence="1">Extracellular space</location>
        <location evidence="1">Extracellular matrix</location>
        <location evidence="1">Basement membrane</location>
    </subcellularLocation>
</comment>
<dbReference type="Pfam" id="PF00053">
    <property type="entry name" value="EGF_laminin"/>
    <property type="match status" value="7"/>
</dbReference>
<feature type="chain" id="PRO_5034983459" evidence="14">
    <location>
        <begin position="20"/>
        <end position="1129"/>
    </location>
</feature>
<dbReference type="Pfam" id="PF00052">
    <property type="entry name" value="Laminin_B"/>
    <property type="match status" value="1"/>
</dbReference>
<keyword evidence="6" id="KW-0084">Basement membrane</keyword>
<organism evidence="17 18">
    <name type="scientific">Coturnix japonica</name>
    <name type="common">Japanese quail</name>
    <name type="synonym">Coturnix coturnix japonica</name>
    <dbReference type="NCBI Taxonomy" id="93934"/>
    <lineage>
        <taxon>Eukaryota</taxon>
        <taxon>Metazoa</taxon>
        <taxon>Chordata</taxon>
        <taxon>Craniata</taxon>
        <taxon>Vertebrata</taxon>
        <taxon>Euteleostomi</taxon>
        <taxon>Archelosauria</taxon>
        <taxon>Archosauria</taxon>
        <taxon>Dinosauria</taxon>
        <taxon>Saurischia</taxon>
        <taxon>Theropoda</taxon>
        <taxon>Coelurosauria</taxon>
        <taxon>Aves</taxon>
        <taxon>Neognathae</taxon>
        <taxon>Galloanserae</taxon>
        <taxon>Galliformes</taxon>
        <taxon>Phasianidae</taxon>
        <taxon>Perdicinae</taxon>
        <taxon>Coturnix</taxon>
    </lineage>
</organism>
<name>A0A8C2UE08_COTJA</name>
<dbReference type="GO" id="GO:0007411">
    <property type="term" value="P:axon guidance"/>
    <property type="evidence" value="ECO:0007669"/>
    <property type="project" value="TreeGrafter"/>
</dbReference>